<dbReference type="InterPro" id="IPR003439">
    <property type="entry name" value="ABC_transporter-like_ATP-bd"/>
</dbReference>
<dbReference type="EMBL" id="LRPM01000105">
    <property type="protein sequence ID" value="KWZ75790.1"/>
    <property type="molecule type" value="Genomic_DNA"/>
</dbReference>
<keyword evidence="1" id="KW-0813">Transport</keyword>
<evidence type="ECO:0000256" key="1">
    <source>
        <dbReference type="ARBA" id="ARBA00022448"/>
    </source>
</evidence>
<dbReference type="PROSITE" id="PS00211">
    <property type="entry name" value="ABC_TRANSPORTER_1"/>
    <property type="match status" value="1"/>
</dbReference>
<keyword evidence="2" id="KW-0547">Nucleotide-binding</keyword>
<name>A0A133K8A8_9FIRM</name>
<dbReference type="RefSeq" id="WP_060929965.1">
    <property type="nucleotide sequence ID" value="NZ_KQ955312.1"/>
</dbReference>
<evidence type="ECO:0000313" key="6">
    <source>
        <dbReference type="Proteomes" id="UP000070383"/>
    </source>
</evidence>
<dbReference type="InterPro" id="IPR017871">
    <property type="entry name" value="ABC_transporter-like_CS"/>
</dbReference>
<sequence>MSDLLYDIRNLSFKYKNDNKYVIENLNWKIHRNERWAVIGQSGCGKTTLLKLLSGIDSSYEGEISFKDKPLKKPQMDIKIILQNYGLFDWKTVRQNIDLPRKFLKNKMLIREEEIDAILEYFNLGELSDKYTYELSGGQKQRVALARAMITKPIVLLLDEPFSALDEITRERLKDYYINLQKKHFITSILVSHQIDEALELSDKLLFLSKNKHYEFFDIDKYNRKEIYQILRDKLKEEINES</sequence>
<dbReference type="Proteomes" id="UP000070383">
    <property type="component" value="Unassembled WGS sequence"/>
</dbReference>
<dbReference type="AlphaFoldDB" id="A0A133K8A8"/>
<keyword evidence="3 5" id="KW-0067">ATP-binding</keyword>
<dbReference type="InterPro" id="IPR027417">
    <property type="entry name" value="P-loop_NTPase"/>
</dbReference>
<evidence type="ECO:0000313" key="5">
    <source>
        <dbReference type="EMBL" id="KWZ75790.1"/>
    </source>
</evidence>
<organism evidence="5 6">
    <name type="scientific">Anaerococcus tetradius</name>
    <dbReference type="NCBI Taxonomy" id="33036"/>
    <lineage>
        <taxon>Bacteria</taxon>
        <taxon>Bacillati</taxon>
        <taxon>Bacillota</taxon>
        <taxon>Tissierellia</taxon>
        <taxon>Tissierellales</taxon>
        <taxon>Peptoniphilaceae</taxon>
        <taxon>Anaerococcus</taxon>
    </lineage>
</organism>
<dbReference type="PANTHER" id="PTHR42781:SF8">
    <property type="entry name" value="BICARBONATE TRANSPORT ATP-BINDING PROTEIN CMPC"/>
    <property type="match status" value="1"/>
</dbReference>
<evidence type="ECO:0000259" key="4">
    <source>
        <dbReference type="PROSITE" id="PS50893"/>
    </source>
</evidence>
<dbReference type="InterPro" id="IPR050093">
    <property type="entry name" value="ABC_SmlMolc_Importer"/>
</dbReference>
<dbReference type="Gene3D" id="3.40.50.300">
    <property type="entry name" value="P-loop containing nucleotide triphosphate hydrolases"/>
    <property type="match status" value="1"/>
</dbReference>
<evidence type="ECO:0000256" key="3">
    <source>
        <dbReference type="ARBA" id="ARBA00022840"/>
    </source>
</evidence>
<dbReference type="GO" id="GO:0005524">
    <property type="term" value="F:ATP binding"/>
    <property type="evidence" value="ECO:0007669"/>
    <property type="project" value="UniProtKB-KW"/>
</dbReference>
<accession>A0A133K8A8</accession>
<comment type="caution">
    <text evidence="5">The sequence shown here is derived from an EMBL/GenBank/DDBJ whole genome shotgun (WGS) entry which is preliminary data.</text>
</comment>
<dbReference type="PROSITE" id="PS50893">
    <property type="entry name" value="ABC_TRANSPORTER_2"/>
    <property type="match status" value="1"/>
</dbReference>
<dbReference type="PANTHER" id="PTHR42781">
    <property type="entry name" value="SPERMIDINE/PUTRESCINE IMPORT ATP-BINDING PROTEIN POTA"/>
    <property type="match status" value="1"/>
</dbReference>
<dbReference type="InterPro" id="IPR003593">
    <property type="entry name" value="AAA+_ATPase"/>
</dbReference>
<dbReference type="STRING" id="33036.HMPREF3200_01956"/>
<dbReference type="SMART" id="SM00382">
    <property type="entry name" value="AAA"/>
    <property type="match status" value="1"/>
</dbReference>
<dbReference type="PATRIC" id="fig|33036.3.peg.1933"/>
<dbReference type="OrthoDB" id="9801958at2"/>
<reference evidence="6" key="1">
    <citation type="submission" date="2016-01" db="EMBL/GenBank/DDBJ databases">
        <authorList>
            <person name="Mitreva M."/>
            <person name="Pepin K.H."/>
            <person name="Mihindukulasuriya K.A."/>
            <person name="Fulton R."/>
            <person name="Fronick C."/>
            <person name="O'Laughlin M."/>
            <person name="Miner T."/>
            <person name="Herter B."/>
            <person name="Rosa B.A."/>
            <person name="Cordes M."/>
            <person name="Tomlinson C."/>
            <person name="Wollam A."/>
            <person name="Palsikar V.B."/>
            <person name="Mardis E.R."/>
            <person name="Wilson R.K."/>
        </authorList>
    </citation>
    <scope>NUCLEOTIDE SEQUENCE [LARGE SCALE GENOMIC DNA]</scope>
    <source>
        <strain evidence="6">MJR8151</strain>
    </source>
</reference>
<proteinExistence type="predicted"/>
<evidence type="ECO:0000256" key="2">
    <source>
        <dbReference type="ARBA" id="ARBA00022741"/>
    </source>
</evidence>
<protein>
    <submittedName>
        <fullName evidence="5">ABC transporter, ATP-binding protein</fullName>
    </submittedName>
</protein>
<dbReference type="Pfam" id="PF00005">
    <property type="entry name" value="ABC_tran"/>
    <property type="match status" value="1"/>
</dbReference>
<feature type="domain" description="ABC transporter" evidence="4">
    <location>
        <begin position="6"/>
        <end position="235"/>
    </location>
</feature>
<gene>
    <name evidence="5" type="ORF">HMPREF3200_01956</name>
</gene>
<dbReference type="SUPFAM" id="SSF52540">
    <property type="entry name" value="P-loop containing nucleoside triphosphate hydrolases"/>
    <property type="match status" value="1"/>
</dbReference>
<keyword evidence="6" id="KW-1185">Reference proteome</keyword>
<dbReference type="GO" id="GO:0016887">
    <property type="term" value="F:ATP hydrolysis activity"/>
    <property type="evidence" value="ECO:0007669"/>
    <property type="project" value="InterPro"/>
</dbReference>